<comment type="caution">
    <text evidence="7">The sequence shown here is derived from an EMBL/GenBank/DDBJ whole genome shotgun (WGS) entry which is preliminary data.</text>
</comment>
<keyword evidence="8" id="KW-1185">Reference proteome</keyword>
<dbReference type="GO" id="GO:0004803">
    <property type="term" value="F:transposase activity"/>
    <property type="evidence" value="ECO:0007669"/>
    <property type="project" value="UniProtKB-UniRule"/>
</dbReference>
<organism evidence="7 8">
    <name type="scientific">Reyranella soli</name>
    <dbReference type="NCBI Taxonomy" id="1230389"/>
    <lineage>
        <taxon>Bacteria</taxon>
        <taxon>Pseudomonadati</taxon>
        <taxon>Pseudomonadota</taxon>
        <taxon>Alphaproteobacteria</taxon>
        <taxon>Hyphomicrobiales</taxon>
        <taxon>Reyranellaceae</taxon>
        <taxon>Reyranella</taxon>
    </lineage>
</organism>
<proteinExistence type="inferred from homology"/>
<dbReference type="GO" id="GO:0006313">
    <property type="term" value="P:DNA transposition"/>
    <property type="evidence" value="ECO:0007669"/>
    <property type="project" value="UniProtKB-UniRule"/>
</dbReference>
<reference evidence="7 8" key="1">
    <citation type="submission" date="2019-07" db="EMBL/GenBank/DDBJ databases">
        <title>Whole genome shotgun sequence of Reyranella soli NBRC 108950.</title>
        <authorList>
            <person name="Hosoyama A."/>
            <person name="Uohara A."/>
            <person name="Ohji S."/>
            <person name="Ichikawa N."/>
        </authorList>
    </citation>
    <scope>NUCLEOTIDE SEQUENCE [LARGE SCALE GENOMIC DNA]</scope>
    <source>
        <strain evidence="7 8">NBRC 108950</strain>
    </source>
</reference>
<dbReference type="GO" id="GO:0003677">
    <property type="term" value="F:DNA binding"/>
    <property type="evidence" value="ECO:0007669"/>
    <property type="project" value="UniProtKB-UniRule"/>
</dbReference>
<keyword evidence="3 6" id="KW-0815">Transposition</keyword>
<gene>
    <name evidence="7" type="ORF">RSO01_73880</name>
</gene>
<dbReference type="AlphaFoldDB" id="A0A512NMS6"/>
<dbReference type="InterPro" id="IPR001207">
    <property type="entry name" value="Transposase_mutator"/>
</dbReference>
<evidence type="ECO:0000313" key="7">
    <source>
        <dbReference type="EMBL" id="GEP60222.1"/>
    </source>
</evidence>
<keyword evidence="5 6" id="KW-0233">DNA recombination</keyword>
<evidence type="ECO:0000256" key="3">
    <source>
        <dbReference type="ARBA" id="ARBA00022578"/>
    </source>
</evidence>
<evidence type="ECO:0000256" key="5">
    <source>
        <dbReference type="ARBA" id="ARBA00023172"/>
    </source>
</evidence>
<dbReference type="EMBL" id="BKAJ01000155">
    <property type="protein sequence ID" value="GEP60222.1"/>
    <property type="molecule type" value="Genomic_DNA"/>
</dbReference>
<evidence type="ECO:0000256" key="4">
    <source>
        <dbReference type="ARBA" id="ARBA00023125"/>
    </source>
</evidence>
<protein>
    <recommendedName>
        <fullName evidence="6">Mutator family transposase</fullName>
    </recommendedName>
</protein>
<evidence type="ECO:0000313" key="8">
    <source>
        <dbReference type="Proteomes" id="UP000321058"/>
    </source>
</evidence>
<comment type="similarity">
    <text evidence="2 6">Belongs to the transposase mutator family.</text>
</comment>
<comment type="function">
    <text evidence="1 6">Required for the transposition of the insertion element.</text>
</comment>
<keyword evidence="6" id="KW-0814">Transposable element</keyword>
<name>A0A512NMS6_9HYPH</name>
<dbReference type="Pfam" id="PF00872">
    <property type="entry name" value="Transposase_mut"/>
    <property type="match status" value="1"/>
</dbReference>
<evidence type="ECO:0000256" key="2">
    <source>
        <dbReference type="ARBA" id="ARBA00010961"/>
    </source>
</evidence>
<evidence type="ECO:0000256" key="1">
    <source>
        <dbReference type="ARBA" id="ARBA00002190"/>
    </source>
</evidence>
<evidence type="ECO:0000256" key="6">
    <source>
        <dbReference type="RuleBase" id="RU365089"/>
    </source>
</evidence>
<sequence>MPALRAIYRAETADVAELRLGDFEAVWGKKYPAIGPAWRRAWNEVTPFFAYPPQIRKMIYTTNAIERLHRGLRKIIKTRGAFPSDEAAMKLLYLALRNLGVHWKPAIEWRAAYAQFTIFFPERLPTTIR</sequence>
<accession>A0A512NMS6</accession>
<dbReference type="Proteomes" id="UP000321058">
    <property type="component" value="Unassembled WGS sequence"/>
</dbReference>
<dbReference type="PANTHER" id="PTHR33217">
    <property type="entry name" value="TRANSPOSASE FOR INSERTION SEQUENCE ELEMENT IS1081"/>
    <property type="match status" value="1"/>
</dbReference>
<dbReference type="OrthoDB" id="9793302at2"/>
<dbReference type="PANTHER" id="PTHR33217:SF8">
    <property type="entry name" value="MUTATOR FAMILY TRANSPOSASE"/>
    <property type="match status" value="1"/>
</dbReference>
<keyword evidence="4 6" id="KW-0238">DNA-binding</keyword>